<evidence type="ECO:0000256" key="7">
    <source>
        <dbReference type="ARBA" id="ARBA00023114"/>
    </source>
</evidence>
<comment type="subcellular location">
    <subcellularLocation>
        <location evidence="1">Cell outer membrane</location>
        <topology evidence="1">Multi-pass membrane protein</topology>
    </subcellularLocation>
</comment>
<evidence type="ECO:0000259" key="13">
    <source>
        <dbReference type="PROSITE" id="PS51123"/>
    </source>
</evidence>
<dbReference type="PANTHER" id="PTHR30329:SF21">
    <property type="entry name" value="LIPOPROTEIN YIAD-RELATED"/>
    <property type="match status" value="1"/>
</dbReference>
<keyword evidence="8 10" id="KW-0472">Membrane</keyword>
<feature type="domain" description="OmpA-like" evidence="13">
    <location>
        <begin position="220"/>
        <end position="332"/>
    </location>
</feature>
<protein>
    <submittedName>
        <fullName evidence="14">OmpA family protein</fullName>
    </submittedName>
</protein>
<keyword evidence="3" id="KW-0813">Transport</keyword>
<evidence type="ECO:0000256" key="8">
    <source>
        <dbReference type="ARBA" id="ARBA00023136"/>
    </source>
</evidence>
<dbReference type="InterPro" id="IPR050330">
    <property type="entry name" value="Bact_OuterMem_StrucFunc"/>
</dbReference>
<dbReference type="SUPFAM" id="SSF56925">
    <property type="entry name" value="OMPA-like"/>
    <property type="match status" value="1"/>
</dbReference>
<comment type="similarity">
    <text evidence="2">Belongs to the outer membrane OOP (TC 1.B.6) superfamily. OmpA family.</text>
</comment>
<keyword evidence="12" id="KW-0732">Signal</keyword>
<comment type="caution">
    <text evidence="14">The sequence shown here is derived from an EMBL/GenBank/DDBJ whole genome shotgun (WGS) entry which is preliminary data.</text>
</comment>
<name>A0ABP9EJJ9_9GAMM</name>
<evidence type="ECO:0000313" key="14">
    <source>
        <dbReference type="EMBL" id="GAA4873904.1"/>
    </source>
</evidence>
<keyword evidence="7" id="KW-0626">Porin</keyword>
<dbReference type="Gene3D" id="2.40.160.20">
    <property type="match status" value="1"/>
</dbReference>
<evidence type="ECO:0000256" key="9">
    <source>
        <dbReference type="ARBA" id="ARBA00023237"/>
    </source>
</evidence>
<dbReference type="PROSITE" id="PS51123">
    <property type="entry name" value="OMPA_2"/>
    <property type="match status" value="1"/>
</dbReference>
<feature type="region of interest" description="Disordered" evidence="11">
    <location>
        <begin position="307"/>
        <end position="332"/>
    </location>
</feature>
<evidence type="ECO:0000256" key="5">
    <source>
        <dbReference type="ARBA" id="ARBA00022692"/>
    </source>
</evidence>
<keyword evidence="5" id="KW-0812">Transmembrane</keyword>
<dbReference type="Gene3D" id="3.30.1330.60">
    <property type="entry name" value="OmpA-like domain"/>
    <property type="match status" value="1"/>
</dbReference>
<dbReference type="InterPro" id="IPR036737">
    <property type="entry name" value="OmpA-like_sf"/>
</dbReference>
<dbReference type="InterPro" id="IPR006664">
    <property type="entry name" value="OMP_bac"/>
</dbReference>
<accession>A0ABP9EJJ9</accession>
<dbReference type="Proteomes" id="UP001499988">
    <property type="component" value="Unassembled WGS sequence"/>
</dbReference>
<dbReference type="CDD" id="cd07185">
    <property type="entry name" value="OmpA_C-like"/>
    <property type="match status" value="1"/>
</dbReference>
<gene>
    <name evidence="14" type="ORF">GCM10023333_03420</name>
</gene>
<dbReference type="PANTHER" id="PTHR30329">
    <property type="entry name" value="STATOR ELEMENT OF FLAGELLAR MOTOR COMPLEX"/>
    <property type="match status" value="1"/>
</dbReference>
<dbReference type="Pfam" id="PF00691">
    <property type="entry name" value="OmpA"/>
    <property type="match status" value="1"/>
</dbReference>
<sequence>MKLNACATALMATLVFPLASADDTAPWYAGVGFGQSNWNGTCPASVTAAQCDDTDFAWDLFGGWQFSRFIGVELGYTDLGKSRWDSQALSRTTDGSGVRLALTGRAPLMDNLFVVAEAGGFWHDLKIRNAAGSFSDDEIDPYLGAGLDYRVNQQLQLGVRFRHFHDMEVTEQFSPVEANYWGLQLSYHFGASPAPVAAAAVAPVVAPAKPATPPPPVQLPEPVVIPPATTVYFAFDSAELSGEERDKLKAIGRFMQEQPDAQAQIMGHTDGTGSNDYNIKLGERRADSVKQALHHDWQIDPARMKTGTLGERGAKPEANRPDRHVTINVTLE</sequence>
<evidence type="ECO:0000256" key="10">
    <source>
        <dbReference type="PROSITE-ProRule" id="PRU00473"/>
    </source>
</evidence>
<dbReference type="InterPro" id="IPR006665">
    <property type="entry name" value="OmpA-like"/>
</dbReference>
<dbReference type="RefSeq" id="WP_345332725.1">
    <property type="nucleotide sequence ID" value="NZ_BAABJZ010000006.1"/>
</dbReference>
<evidence type="ECO:0000256" key="4">
    <source>
        <dbReference type="ARBA" id="ARBA00022452"/>
    </source>
</evidence>
<dbReference type="InterPro" id="IPR011250">
    <property type="entry name" value="OMP/PagP_B-barrel"/>
</dbReference>
<organism evidence="14 15">
    <name type="scientific">Ferrimonas pelagia</name>
    <dbReference type="NCBI Taxonomy" id="1177826"/>
    <lineage>
        <taxon>Bacteria</taxon>
        <taxon>Pseudomonadati</taxon>
        <taxon>Pseudomonadota</taxon>
        <taxon>Gammaproteobacteria</taxon>
        <taxon>Alteromonadales</taxon>
        <taxon>Ferrimonadaceae</taxon>
        <taxon>Ferrimonas</taxon>
    </lineage>
</organism>
<feature type="chain" id="PRO_5045864872" evidence="12">
    <location>
        <begin position="22"/>
        <end position="332"/>
    </location>
</feature>
<keyword evidence="15" id="KW-1185">Reference proteome</keyword>
<evidence type="ECO:0000256" key="1">
    <source>
        <dbReference type="ARBA" id="ARBA00004571"/>
    </source>
</evidence>
<dbReference type="Pfam" id="PF01389">
    <property type="entry name" value="OmpA_membrane"/>
    <property type="match status" value="1"/>
</dbReference>
<dbReference type="EMBL" id="BAABJZ010000006">
    <property type="protein sequence ID" value="GAA4873904.1"/>
    <property type="molecule type" value="Genomic_DNA"/>
</dbReference>
<dbReference type="InterPro" id="IPR000498">
    <property type="entry name" value="OmpA-like_TM_dom"/>
</dbReference>
<keyword evidence="4" id="KW-1134">Transmembrane beta strand</keyword>
<evidence type="ECO:0000256" key="6">
    <source>
        <dbReference type="ARBA" id="ARBA00023065"/>
    </source>
</evidence>
<evidence type="ECO:0000313" key="15">
    <source>
        <dbReference type="Proteomes" id="UP001499988"/>
    </source>
</evidence>
<evidence type="ECO:0000256" key="2">
    <source>
        <dbReference type="ARBA" id="ARBA00005710"/>
    </source>
</evidence>
<feature type="signal peptide" evidence="12">
    <location>
        <begin position="1"/>
        <end position="21"/>
    </location>
</feature>
<evidence type="ECO:0000256" key="12">
    <source>
        <dbReference type="SAM" id="SignalP"/>
    </source>
</evidence>
<feature type="compositionally biased region" description="Basic and acidic residues" evidence="11">
    <location>
        <begin position="312"/>
        <end position="325"/>
    </location>
</feature>
<dbReference type="PRINTS" id="PR01021">
    <property type="entry name" value="OMPADOMAIN"/>
</dbReference>
<dbReference type="SUPFAM" id="SSF103088">
    <property type="entry name" value="OmpA-like"/>
    <property type="match status" value="1"/>
</dbReference>
<keyword evidence="9" id="KW-0998">Cell outer membrane</keyword>
<evidence type="ECO:0000256" key="11">
    <source>
        <dbReference type="SAM" id="MobiDB-lite"/>
    </source>
</evidence>
<keyword evidence="6" id="KW-0406">Ion transport</keyword>
<evidence type="ECO:0000256" key="3">
    <source>
        <dbReference type="ARBA" id="ARBA00022448"/>
    </source>
</evidence>
<proteinExistence type="inferred from homology"/>
<reference evidence="15" key="1">
    <citation type="journal article" date="2019" name="Int. J. Syst. Evol. Microbiol.">
        <title>The Global Catalogue of Microorganisms (GCM) 10K type strain sequencing project: providing services to taxonomists for standard genome sequencing and annotation.</title>
        <authorList>
            <consortium name="The Broad Institute Genomics Platform"/>
            <consortium name="The Broad Institute Genome Sequencing Center for Infectious Disease"/>
            <person name="Wu L."/>
            <person name="Ma J."/>
        </authorList>
    </citation>
    <scope>NUCLEOTIDE SEQUENCE [LARGE SCALE GENOMIC DNA]</scope>
    <source>
        <strain evidence="15">JCM 18401</strain>
    </source>
</reference>